<dbReference type="AlphaFoldDB" id="A0A918MXM5"/>
<evidence type="ECO:0000313" key="2">
    <source>
        <dbReference type="EMBL" id="GGW79610.1"/>
    </source>
</evidence>
<name>A0A918MXM5_9ALTE</name>
<keyword evidence="1" id="KW-0472">Membrane</keyword>
<gene>
    <name evidence="2" type="ORF">GCM10007391_10500</name>
</gene>
<evidence type="ECO:0000313" key="3">
    <source>
        <dbReference type="Proteomes" id="UP000631300"/>
    </source>
</evidence>
<reference evidence="2" key="1">
    <citation type="journal article" date="2014" name="Int. J. Syst. Evol. Microbiol.">
        <title>Complete genome sequence of Corynebacterium casei LMG S-19264T (=DSM 44701T), isolated from a smear-ripened cheese.</title>
        <authorList>
            <consortium name="US DOE Joint Genome Institute (JGI-PGF)"/>
            <person name="Walter F."/>
            <person name="Albersmeier A."/>
            <person name="Kalinowski J."/>
            <person name="Ruckert C."/>
        </authorList>
    </citation>
    <scope>NUCLEOTIDE SEQUENCE</scope>
    <source>
        <strain evidence="2">KCTC 22164</strain>
    </source>
</reference>
<keyword evidence="1" id="KW-0812">Transmembrane</keyword>
<protein>
    <submittedName>
        <fullName evidence="2">Uncharacterized protein</fullName>
    </submittedName>
</protein>
<sequence length="65" mass="6859">MKDESLPLNIRIVLGLAGLPSLLLGVMLVITVVQSGLSDIGAFEVLYAVAGVVAMYIAITGRRLF</sequence>
<reference evidence="2" key="2">
    <citation type="submission" date="2020-09" db="EMBL/GenBank/DDBJ databases">
        <authorList>
            <person name="Sun Q."/>
            <person name="Kim S."/>
        </authorList>
    </citation>
    <scope>NUCLEOTIDE SEQUENCE</scope>
    <source>
        <strain evidence="2">KCTC 22164</strain>
    </source>
</reference>
<feature type="transmembrane region" description="Helical" evidence="1">
    <location>
        <begin position="12"/>
        <end position="34"/>
    </location>
</feature>
<organism evidence="2 3">
    <name type="scientific">Alteromonas halophila</name>
    <dbReference type="NCBI Taxonomy" id="516698"/>
    <lineage>
        <taxon>Bacteria</taxon>
        <taxon>Pseudomonadati</taxon>
        <taxon>Pseudomonadota</taxon>
        <taxon>Gammaproteobacteria</taxon>
        <taxon>Alteromonadales</taxon>
        <taxon>Alteromonadaceae</taxon>
        <taxon>Alteromonas/Salinimonas group</taxon>
        <taxon>Alteromonas</taxon>
    </lineage>
</organism>
<dbReference type="EMBL" id="BMXP01000002">
    <property type="protein sequence ID" value="GGW79610.1"/>
    <property type="molecule type" value="Genomic_DNA"/>
</dbReference>
<dbReference type="Proteomes" id="UP000631300">
    <property type="component" value="Unassembled WGS sequence"/>
</dbReference>
<feature type="transmembrane region" description="Helical" evidence="1">
    <location>
        <begin position="40"/>
        <end position="59"/>
    </location>
</feature>
<keyword evidence="1" id="KW-1133">Transmembrane helix</keyword>
<comment type="caution">
    <text evidence="2">The sequence shown here is derived from an EMBL/GenBank/DDBJ whole genome shotgun (WGS) entry which is preliminary data.</text>
</comment>
<accession>A0A918MXM5</accession>
<dbReference type="RefSeq" id="WP_189404104.1">
    <property type="nucleotide sequence ID" value="NZ_BMXP01000002.1"/>
</dbReference>
<evidence type="ECO:0000256" key="1">
    <source>
        <dbReference type="SAM" id="Phobius"/>
    </source>
</evidence>
<keyword evidence="3" id="KW-1185">Reference proteome</keyword>
<proteinExistence type="predicted"/>